<dbReference type="Gene3D" id="3.40.50.620">
    <property type="entry name" value="HUPs"/>
    <property type="match status" value="1"/>
</dbReference>
<accession>A0ABS9CMB2</accession>
<sequence length="203" mass="23415">MRTGIYGGTFNPIHLAHVHLLREFARRLALDRLMLIPTGTPPHKEAHQLASSDDRLEMCRIAAADIAECPVEVSDIEIRRGGRSYTADTLTTLREKYPKDELFLLMGEDMFLTVERWYHPERIFRAAVVCAAPRDYGSFQKLVRHGEEIRRTYPAFSYIIQNIPYLPVSSTEIRARLELGESLSGLVPERVEQYIRERGLYRP</sequence>
<comment type="catalytic activity">
    <reaction evidence="9 10">
        <text>nicotinate beta-D-ribonucleotide + ATP + H(+) = deamido-NAD(+) + diphosphate</text>
        <dbReference type="Rhea" id="RHEA:22860"/>
        <dbReference type="ChEBI" id="CHEBI:15378"/>
        <dbReference type="ChEBI" id="CHEBI:30616"/>
        <dbReference type="ChEBI" id="CHEBI:33019"/>
        <dbReference type="ChEBI" id="CHEBI:57502"/>
        <dbReference type="ChEBI" id="CHEBI:58437"/>
        <dbReference type="EC" id="2.7.7.18"/>
    </reaction>
</comment>
<dbReference type="PANTHER" id="PTHR39321:SF3">
    <property type="entry name" value="PHOSPHOPANTETHEINE ADENYLYLTRANSFERASE"/>
    <property type="match status" value="1"/>
</dbReference>
<evidence type="ECO:0000256" key="3">
    <source>
        <dbReference type="ARBA" id="ARBA00022642"/>
    </source>
</evidence>
<comment type="caution">
    <text evidence="12">The sequence shown here is derived from an EMBL/GenBank/DDBJ whole genome shotgun (WGS) entry which is preliminary data.</text>
</comment>
<comment type="similarity">
    <text evidence="10">Belongs to the NadD family.</text>
</comment>
<keyword evidence="6 10" id="KW-0547">Nucleotide-binding</keyword>
<comment type="function">
    <text evidence="1 10">Catalyzes the reversible adenylation of nicotinate mononucleotide (NaMN) to nicotinic acid adenine dinucleotide (NaAD).</text>
</comment>
<evidence type="ECO:0000259" key="11">
    <source>
        <dbReference type="Pfam" id="PF01467"/>
    </source>
</evidence>
<dbReference type="InterPro" id="IPR004821">
    <property type="entry name" value="Cyt_trans-like"/>
</dbReference>
<reference evidence="12 13" key="1">
    <citation type="submission" date="2020-12" db="EMBL/GenBank/DDBJ databases">
        <title>Whole genome sequences of gut porcine anaerobes.</title>
        <authorList>
            <person name="Kubasova T."/>
            <person name="Jahodarova E."/>
            <person name="Rychlik I."/>
        </authorList>
    </citation>
    <scope>NUCLEOTIDE SEQUENCE [LARGE SCALE GENOMIC DNA]</scope>
    <source>
        <strain evidence="12 13">An867</strain>
    </source>
</reference>
<gene>
    <name evidence="10 12" type="primary">nadD</name>
    <name evidence="12" type="ORF">JQM67_04865</name>
</gene>
<name>A0ABS9CMB2_9FIRM</name>
<dbReference type="GO" id="GO:0016779">
    <property type="term" value="F:nucleotidyltransferase activity"/>
    <property type="evidence" value="ECO:0007669"/>
    <property type="project" value="UniProtKB-KW"/>
</dbReference>
<evidence type="ECO:0000256" key="7">
    <source>
        <dbReference type="ARBA" id="ARBA00022840"/>
    </source>
</evidence>
<evidence type="ECO:0000313" key="13">
    <source>
        <dbReference type="Proteomes" id="UP001299220"/>
    </source>
</evidence>
<keyword evidence="3 10" id="KW-0662">Pyridine nucleotide biosynthesis</keyword>
<protein>
    <recommendedName>
        <fullName evidence="10">Probable nicotinate-nucleotide adenylyltransferase</fullName>
        <ecNumber evidence="10">2.7.7.18</ecNumber>
    </recommendedName>
    <alternativeName>
        <fullName evidence="10">Deamido-NAD(+) diphosphorylase</fullName>
    </alternativeName>
    <alternativeName>
        <fullName evidence="10">Deamido-NAD(+) pyrophosphorylase</fullName>
    </alternativeName>
    <alternativeName>
        <fullName evidence="10">Nicotinate mononucleotide adenylyltransferase</fullName>
        <shortName evidence="10">NaMN adenylyltransferase</shortName>
    </alternativeName>
</protein>
<dbReference type="InterPro" id="IPR005248">
    <property type="entry name" value="NadD/NMNAT"/>
</dbReference>
<evidence type="ECO:0000256" key="8">
    <source>
        <dbReference type="ARBA" id="ARBA00023027"/>
    </source>
</evidence>
<dbReference type="RefSeq" id="WP_235322950.1">
    <property type="nucleotide sequence ID" value="NZ_JAFBIT010000001.1"/>
</dbReference>
<evidence type="ECO:0000256" key="2">
    <source>
        <dbReference type="ARBA" id="ARBA00005019"/>
    </source>
</evidence>
<evidence type="ECO:0000256" key="5">
    <source>
        <dbReference type="ARBA" id="ARBA00022695"/>
    </source>
</evidence>
<dbReference type="PANTHER" id="PTHR39321">
    <property type="entry name" value="NICOTINATE-NUCLEOTIDE ADENYLYLTRANSFERASE-RELATED"/>
    <property type="match status" value="1"/>
</dbReference>
<dbReference type="SUPFAM" id="SSF52374">
    <property type="entry name" value="Nucleotidylyl transferase"/>
    <property type="match status" value="1"/>
</dbReference>
<dbReference type="InterPro" id="IPR014729">
    <property type="entry name" value="Rossmann-like_a/b/a_fold"/>
</dbReference>
<feature type="domain" description="Cytidyltransferase-like" evidence="11">
    <location>
        <begin position="5"/>
        <end position="176"/>
    </location>
</feature>
<evidence type="ECO:0000256" key="6">
    <source>
        <dbReference type="ARBA" id="ARBA00022741"/>
    </source>
</evidence>
<evidence type="ECO:0000256" key="1">
    <source>
        <dbReference type="ARBA" id="ARBA00002324"/>
    </source>
</evidence>
<dbReference type="HAMAP" id="MF_00244">
    <property type="entry name" value="NaMN_adenylyltr"/>
    <property type="match status" value="1"/>
</dbReference>
<dbReference type="NCBIfam" id="NF000840">
    <property type="entry name" value="PRK00071.1-3"/>
    <property type="match status" value="1"/>
</dbReference>
<proteinExistence type="inferred from homology"/>
<dbReference type="EMBL" id="JAFBIT010000001">
    <property type="protein sequence ID" value="MCF2651925.1"/>
    <property type="molecule type" value="Genomic_DNA"/>
</dbReference>
<dbReference type="NCBIfam" id="TIGR00125">
    <property type="entry name" value="cyt_tran_rel"/>
    <property type="match status" value="1"/>
</dbReference>
<evidence type="ECO:0000256" key="10">
    <source>
        <dbReference type="HAMAP-Rule" id="MF_00244"/>
    </source>
</evidence>
<organism evidence="12 13">
    <name type="scientific">Anaeromassilibacillus senegalensis</name>
    <dbReference type="NCBI Taxonomy" id="1673717"/>
    <lineage>
        <taxon>Bacteria</taxon>
        <taxon>Bacillati</taxon>
        <taxon>Bacillota</taxon>
        <taxon>Clostridia</taxon>
        <taxon>Eubacteriales</taxon>
        <taxon>Acutalibacteraceae</taxon>
        <taxon>Anaeromassilibacillus</taxon>
    </lineage>
</organism>
<keyword evidence="7 10" id="KW-0067">ATP-binding</keyword>
<evidence type="ECO:0000256" key="4">
    <source>
        <dbReference type="ARBA" id="ARBA00022679"/>
    </source>
</evidence>
<keyword evidence="5 10" id="KW-0548">Nucleotidyltransferase</keyword>
<dbReference type="Proteomes" id="UP001299220">
    <property type="component" value="Unassembled WGS sequence"/>
</dbReference>
<dbReference type="CDD" id="cd02165">
    <property type="entry name" value="NMNAT"/>
    <property type="match status" value="1"/>
</dbReference>
<dbReference type="NCBIfam" id="TIGR00482">
    <property type="entry name" value="nicotinate (nicotinamide) nucleotide adenylyltransferase"/>
    <property type="match status" value="1"/>
</dbReference>
<evidence type="ECO:0000313" key="12">
    <source>
        <dbReference type="EMBL" id="MCF2651925.1"/>
    </source>
</evidence>
<keyword evidence="4 10" id="KW-0808">Transferase</keyword>
<dbReference type="Pfam" id="PF01467">
    <property type="entry name" value="CTP_transf_like"/>
    <property type="match status" value="1"/>
</dbReference>
<dbReference type="EC" id="2.7.7.18" evidence="10"/>
<keyword evidence="13" id="KW-1185">Reference proteome</keyword>
<keyword evidence="8 10" id="KW-0520">NAD</keyword>
<comment type="pathway">
    <text evidence="2 10">Cofactor biosynthesis; NAD(+) biosynthesis; deamido-NAD(+) from nicotinate D-ribonucleotide: step 1/1.</text>
</comment>
<evidence type="ECO:0000256" key="9">
    <source>
        <dbReference type="ARBA" id="ARBA00048721"/>
    </source>
</evidence>